<keyword evidence="2" id="KW-1185">Reference proteome</keyword>
<sequence length="61" mass="6805">MTMFLTNAARSIFFLGPVSDTQAYCAKEVVRENSKVQHHLRAEYADLFEADLRSSPTAPTA</sequence>
<evidence type="ECO:0000313" key="2">
    <source>
        <dbReference type="Proteomes" id="UP001255416"/>
    </source>
</evidence>
<protein>
    <submittedName>
        <fullName evidence="1">Uncharacterized protein</fullName>
    </submittedName>
</protein>
<dbReference type="EMBL" id="JASMWN010000005">
    <property type="protein sequence ID" value="MDU9003847.1"/>
    <property type="molecule type" value="Genomic_DNA"/>
</dbReference>
<dbReference type="Proteomes" id="UP001255416">
    <property type="component" value="Unassembled WGS sequence"/>
</dbReference>
<dbReference type="RefSeq" id="WP_316775051.1">
    <property type="nucleotide sequence ID" value="NZ_JASMWN010000005.1"/>
</dbReference>
<gene>
    <name evidence="1" type="ORF">QO231_08275</name>
</gene>
<reference evidence="2" key="1">
    <citation type="submission" date="2023-05" db="EMBL/GenBank/DDBJ databases">
        <title>Sedimentitalea sp. nov. JM2-8.</title>
        <authorList>
            <person name="Huang J."/>
        </authorList>
    </citation>
    <scope>NUCLEOTIDE SEQUENCE [LARGE SCALE GENOMIC DNA]</scope>
    <source>
        <strain evidence="2">KHS03</strain>
    </source>
</reference>
<name>A0ABU3VCD7_9RHOB</name>
<proteinExistence type="predicted"/>
<organism evidence="1 2">
    <name type="scientific">Sedimentitalea todarodis</name>
    <dbReference type="NCBI Taxonomy" id="1631240"/>
    <lineage>
        <taxon>Bacteria</taxon>
        <taxon>Pseudomonadati</taxon>
        <taxon>Pseudomonadota</taxon>
        <taxon>Alphaproteobacteria</taxon>
        <taxon>Rhodobacterales</taxon>
        <taxon>Paracoccaceae</taxon>
        <taxon>Sedimentitalea</taxon>
    </lineage>
</organism>
<comment type="caution">
    <text evidence="1">The sequence shown here is derived from an EMBL/GenBank/DDBJ whole genome shotgun (WGS) entry which is preliminary data.</text>
</comment>
<evidence type="ECO:0000313" key="1">
    <source>
        <dbReference type="EMBL" id="MDU9003847.1"/>
    </source>
</evidence>
<accession>A0ABU3VCD7</accession>